<feature type="region of interest" description="Disordered" evidence="1">
    <location>
        <begin position="1"/>
        <end position="38"/>
    </location>
</feature>
<evidence type="ECO:0000313" key="2">
    <source>
        <dbReference type="EMBL" id="OAJ64488.1"/>
    </source>
</evidence>
<accession>A0A1A9NEC5</accession>
<gene>
    <name evidence="2" type="ORF">A6V37_37900</name>
</gene>
<proteinExistence type="predicted"/>
<dbReference type="EMBL" id="LXKA01000105">
    <property type="protein sequence ID" value="OAJ64488.1"/>
    <property type="molecule type" value="Genomic_DNA"/>
</dbReference>
<protein>
    <submittedName>
        <fullName evidence="2">Uncharacterized protein</fullName>
    </submittedName>
</protein>
<sequence>MGERVEGGGRRREGGVAWEQGGGRGGGAKGGEEQGGECGEWWQGGVGGGVGWVGECGGGSVREHARRVVEGDGREGEVEARSAGVAAVELIDAAQQLWVGRGGGDGRCEHRSERGEQR</sequence>
<evidence type="ECO:0000256" key="1">
    <source>
        <dbReference type="SAM" id="MobiDB-lite"/>
    </source>
</evidence>
<reference evidence="2 3" key="1">
    <citation type="submission" date="2016-04" db="EMBL/GenBank/DDBJ databases">
        <title>Reclassification of Paraburkholderia panaciterrae (Farh et al. 2015) Dobritsa &amp; Samadpour 2016 as a later homotypic synonym of Paraburkholderia ginsengiterrae (Farh et al. 2015) Dobritsa &amp; Samadpour 2016.</title>
        <authorList>
            <person name="Dobritsa A.P."/>
            <person name="Kutumbaka K."/>
            <person name="Samadpour M."/>
        </authorList>
    </citation>
    <scope>NUCLEOTIDE SEQUENCE [LARGE SCALE GENOMIC DNA]</scope>
    <source>
        <strain evidence="2 3">DCY85</strain>
    </source>
</reference>
<dbReference type="AlphaFoldDB" id="A0A1A9NEC5"/>
<comment type="caution">
    <text evidence="2">The sequence shown here is derived from an EMBL/GenBank/DDBJ whole genome shotgun (WGS) entry which is preliminary data.</text>
</comment>
<evidence type="ECO:0000313" key="3">
    <source>
        <dbReference type="Proteomes" id="UP000078116"/>
    </source>
</evidence>
<feature type="compositionally biased region" description="Gly residues" evidence="1">
    <location>
        <begin position="20"/>
        <end position="29"/>
    </location>
</feature>
<feature type="compositionally biased region" description="Basic and acidic residues" evidence="1">
    <location>
        <begin position="1"/>
        <end position="14"/>
    </location>
</feature>
<name>A0A1A9NEC5_9BURK</name>
<organism evidence="2 3">
    <name type="scientific">Paraburkholderia ginsengiterrae</name>
    <dbReference type="NCBI Taxonomy" id="1462993"/>
    <lineage>
        <taxon>Bacteria</taxon>
        <taxon>Pseudomonadati</taxon>
        <taxon>Pseudomonadota</taxon>
        <taxon>Betaproteobacteria</taxon>
        <taxon>Burkholderiales</taxon>
        <taxon>Burkholderiaceae</taxon>
        <taxon>Paraburkholderia</taxon>
    </lineage>
</organism>
<dbReference type="Proteomes" id="UP000078116">
    <property type="component" value="Unassembled WGS sequence"/>
</dbReference>